<reference evidence="2 3" key="1">
    <citation type="journal article" date="2007" name="Science">
        <title>Sea anemone genome reveals ancestral eumetazoan gene repertoire and genomic organization.</title>
        <authorList>
            <person name="Putnam N.H."/>
            <person name="Srivastava M."/>
            <person name="Hellsten U."/>
            <person name="Dirks B."/>
            <person name="Chapman J."/>
            <person name="Salamov A."/>
            <person name="Terry A."/>
            <person name="Shapiro H."/>
            <person name="Lindquist E."/>
            <person name="Kapitonov V.V."/>
            <person name="Jurka J."/>
            <person name="Genikhovich G."/>
            <person name="Grigoriev I.V."/>
            <person name="Lucas S.M."/>
            <person name="Steele R.E."/>
            <person name="Finnerty J.R."/>
            <person name="Technau U."/>
            <person name="Martindale M.Q."/>
            <person name="Rokhsar D.S."/>
        </authorList>
    </citation>
    <scope>NUCLEOTIDE SEQUENCE [LARGE SCALE GENOMIC DNA]</scope>
    <source>
        <strain evidence="3">CH2 X CH6</strain>
    </source>
</reference>
<evidence type="ECO:0000313" key="2">
    <source>
        <dbReference type="EMBL" id="EDO43860.1"/>
    </source>
</evidence>
<dbReference type="PhylomeDB" id="A7RXK2"/>
<dbReference type="Proteomes" id="UP000001593">
    <property type="component" value="Unassembled WGS sequence"/>
</dbReference>
<keyword evidence="3" id="KW-1185">Reference proteome</keyword>
<dbReference type="InterPro" id="IPR038727">
    <property type="entry name" value="NadR/Ttd14_AAA_dom"/>
</dbReference>
<dbReference type="OrthoDB" id="6118920at2759"/>
<dbReference type="SUPFAM" id="SSF52540">
    <property type="entry name" value="P-loop containing nucleoside triphosphate hydrolases"/>
    <property type="match status" value="1"/>
</dbReference>
<organism evidence="2 3">
    <name type="scientific">Nematostella vectensis</name>
    <name type="common">Starlet sea anemone</name>
    <dbReference type="NCBI Taxonomy" id="45351"/>
    <lineage>
        <taxon>Eukaryota</taxon>
        <taxon>Metazoa</taxon>
        <taxon>Cnidaria</taxon>
        <taxon>Anthozoa</taxon>
        <taxon>Hexacorallia</taxon>
        <taxon>Actiniaria</taxon>
        <taxon>Edwardsiidae</taxon>
        <taxon>Nematostella</taxon>
    </lineage>
</organism>
<dbReference type="HOGENOM" id="CLU_087993_1_1_1"/>
<dbReference type="OMA" id="CEAGTPW"/>
<dbReference type="InterPro" id="IPR027417">
    <property type="entry name" value="P-loop_NTPase"/>
</dbReference>
<evidence type="ECO:0000259" key="1">
    <source>
        <dbReference type="Pfam" id="PF13521"/>
    </source>
</evidence>
<proteinExistence type="predicted"/>
<gene>
    <name evidence="2" type="ORF">NEMVEDRAFT_v1g203637</name>
</gene>
<accession>A7RXK2</accession>
<sequence length="197" mass="22763">MDTDQPLLRIFICGSHSVGKTTLVKLLARQTQIHDEAEVARRVIHNLGLHRDDFDPKKNPKRFLELQEEIIREQSRTEQRNSECCRSYIADRGIDPVVYAAEYLGEKEADYLLSLAETQESIARYQTSLVFVIKPFPECFMEDNVRLSPRIDEAVAFTAAMEALLHRLQITYTLIDVLDVQERVNIVKEKIAEWRGS</sequence>
<dbReference type="eggNOG" id="ENOG502SCRW">
    <property type="taxonomic scope" value="Eukaryota"/>
</dbReference>
<dbReference type="EMBL" id="DS469550">
    <property type="protein sequence ID" value="EDO43860.1"/>
    <property type="molecule type" value="Genomic_DNA"/>
</dbReference>
<feature type="domain" description="NadR/Ttd14 AAA" evidence="1">
    <location>
        <begin position="9"/>
        <end position="183"/>
    </location>
</feature>
<protein>
    <recommendedName>
        <fullName evidence="1">NadR/Ttd14 AAA domain-containing protein</fullName>
    </recommendedName>
</protein>
<dbReference type="AlphaFoldDB" id="A7RXK2"/>
<dbReference type="KEGG" id="nve:5515746"/>
<dbReference type="InParanoid" id="A7RXK2"/>
<evidence type="ECO:0000313" key="3">
    <source>
        <dbReference type="Proteomes" id="UP000001593"/>
    </source>
</evidence>
<name>A7RXK2_NEMVE</name>
<dbReference type="Gene3D" id="3.40.50.300">
    <property type="entry name" value="P-loop containing nucleotide triphosphate hydrolases"/>
    <property type="match status" value="1"/>
</dbReference>
<dbReference type="Pfam" id="PF13521">
    <property type="entry name" value="AAA_28"/>
    <property type="match status" value="1"/>
</dbReference>